<dbReference type="EMBL" id="CAEY01000640">
    <property type="status" value="NOT_ANNOTATED_CDS"/>
    <property type="molecule type" value="Genomic_DNA"/>
</dbReference>
<sequence>MGTNFTPTDIQKAKLEKLMQNIDKPIEIPQRPREGKFAEAPDFIRNIMGSSAGAGSGEFHVYRHLRRKEYARQRFIEEQAKKEEMDRKFKEMVEANKRKAEERTAKKRAKRLKKKERMKRAKLMKKNNPKKKTDKTDSEEDESDSNDDSEGSESDAKSASNCALVSGDEVKQQTSQTTEKTELESQNNEEVTGSKLTSINQTRPTEGENDSTDEEIIGPMPPTESNLTSTKEVDSETKSDTHNNSNKKVESQKVEDQMNVISPMPDKTETNPKLDNDDESESDDEIIGPMPN</sequence>
<feature type="region of interest" description="Disordered" evidence="1">
    <location>
        <begin position="94"/>
        <end position="292"/>
    </location>
</feature>
<dbReference type="HOGENOM" id="CLU_954173_0_0_1"/>
<dbReference type="EnsemblMetazoa" id="tetur24g01060.1">
    <property type="protein sequence ID" value="tetur24g01060.1"/>
    <property type="gene ID" value="tetur24g01060"/>
</dbReference>
<dbReference type="PANTHER" id="PTHR13507:SF0">
    <property type="entry name" value="PRKR-INTERACTING PROTEIN 1"/>
    <property type="match status" value="1"/>
</dbReference>
<dbReference type="OMA" id="SKCEDQV"/>
<dbReference type="GO" id="GO:0003725">
    <property type="term" value="F:double-stranded RNA binding"/>
    <property type="evidence" value="ECO:0007669"/>
    <property type="project" value="InterPro"/>
</dbReference>
<feature type="compositionally biased region" description="Basic and acidic residues" evidence="1">
    <location>
        <begin position="94"/>
        <end position="104"/>
    </location>
</feature>
<dbReference type="GO" id="GO:0019901">
    <property type="term" value="F:protein kinase binding"/>
    <property type="evidence" value="ECO:0007669"/>
    <property type="project" value="TreeGrafter"/>
</dbReference>
<keyword evidence="3" id="KW-1185">Reference proteome</keyword>
<reference evidence="3" key="1">
    <citation type="submission" date="2011-08" db="EMBL/GenBank/DDBJ databases">
        <authorList>
            <person name="Rombauts S."/>
        </authorList>
    </citation>
    <scope>NUCLEOTIDE SEQUENCE</scope>
    <source>
        <strain evidence="3">London</strain>
    </source>
</reference>
<dbReference type="Proteomes" id="UP000015104">
    <property type="component" value="Unassembled WGS sequence"/>
</dbReference>
<dbReference type="STRING" id="32264.T1KWB6"/>
<reference evidence="2" key="2">
    <citation type="submission" date="2015-06" db="UniProtKB">
        <authorList>
            <consortium name="EnsemblMetazoa"/>
        </authorList>
    </citation>
    <scope>IDENTIFICATION</scope>
</reference>
<dbReference type="Pfam" id="PF06658">
    <property type="entry name" value="DUF1168"/>
    <property type="match status" value="1"/>
</dbReference>
<name>T1KWB6_TETUR</name>
<feature type="compositionally biased region" description="Acidic residues" evidence="1">
    <location>
        <begin position="137"/>
        <end position="153"/>
    </location>
</feature>
<feature type="compositionally biased region" description="Basic residues" evidence="1">
    <location>
        <begin position="105"/>
        <end position="133"/>
    </location>
</feature>
<dbReference type="InterPro" id="IPR009548">
    <property type="entry name" value="Prkrip1"/>
</dbReference>
<dbReference type="AlphaFoldDB" id="T1KWB6"/>
<gene>
    <name evidence="2" type="primary">107367952</name>
</gene>
<dbReference type="KEGG" id="tut:107367952"/>
<protein>
    <recommendedName>
        <fullName evidence="4">PRKR-interacting protein 1 homolog</fullName>
    </recommendedName>
</protein>
<feature type="compositionally biased region" description="Basic and acidic residues" evidence="1">
    <location>
        <begin position="231"/>
        <end position="256"/>
    </location>
</feature>
<accession>T1KWB6</accession>
<dbReference type="OrthoDB" id="10067079at2759"/>
<dbReference type="GO" id="GO:0005730">
    <property type="term" value="C:nucleolus"/>
    <property type="evidence" value="ECO:0007669"/>
    <property type="project" value="TreeGrafter"/>
</dbReference>
<dbReference type="eggNOG" id="KOG4055">
    <property type="taxonomic scope" value="Eukaryota"/>
</dbReference>
<feature type="compositionally biased region" description="Polar residues" evidence="1">
    <location>
        <begin position="188"/>
        <end position="204"/>
    </location>
</feature>
<evidence type="ECO:0000313" key="2">
    <source>
        <dbReference type="EnsemblMetazoa" id="tetur24g01060.1"/>
    </source>
</evidence>
<feature type="compositionally biased region" description="Acidic residues" evidence="1">
    <location>
        <begin position="207"/>
        <end position="216"/>
    </location>
</feature>
<feature type="compositionally biased region" description="Basic and acidic residues" evidence="1">
    <location>
        <begin position="266"/>
        <end position="275"/>
    </location>
</feature>
<dbReference type="GO" id="GO:0004860">
    <property type="term" value="F:protein kinase inhibitor activity"/>
    <property type="evidence" value="ECO:0007669"/>
    <property type="project" value="TreeGrafter"/>
</dbReference>
<feature type="compositionally biased region" description="Acidic residues" evidence="1">
    <location>
        <begin position="276"/>
        <end position="286"/>
    </location>
</feature>
<evidence type="ECO:0000256" key="1">
    <source>
        <dbReference type="SAM" id="MobiDB-lite"/>
    </source>
</evidence>
<dbReference type="PANTHER" id="PTHR13507">
    <property type="entry name" value="PRKR-INTERACTING PROTEIN 1"/>
    <property type="match status" value="1"/>
</dbReference>
<evidence type="ECO:0008006" key="4">
    <source>
        <dbReference type="Google" id="ProtNLM"/>
    </source>
</evidence>
<organism evidence="2 3">
    <name type="scientific">Tetranychus urticae</name>
    <name type="common">Two-spotted spider mite</name>
    <dbReference type="NCBI Taxonomy" id="32264"/>
    <lineage>
        <taxon>Eukaryota</taxon>
        <taxon>Metazoa</taxon>
        <taxon>Ecdysozoa</taxon>
        <taxon>Arthropoda</taxon>
        <taxon>Chelicerata</taxon>
        <taxon>Arachnida</taxon>
        <taxon>Acari</taxon>
        <taxon>Acariformes</taxon>
        <taxon>Trombidiformes</taxon>
        <taxon>Prostigmata</taxon>
        <taxon>Eleutherengona</taxon>
        <taxon>Raphignathae</taxon>
        <taxon>Tetranychoidea</taxon>
        <taxon>Tetranychidae</taxon>
        <taxon>Tetranychus</taxon>
    </lineage>
</organism>
<proteinExistence type="predicted"/>
<evidence type="ECO:0000313" key="3">
    <source>
        <dbReference type="Proteomes" id="UP000015104"/>
    </source>
</evidence>